<organism evidence="1 2">
    <name type="scientific">Gordonia hirsuta DSM 44140 = NBRC 16056</name>
    <dbReference type="NCBI Taxonomy" id="1121927"/>
    <lineage>
        <taxon>Bacteria</taxon>
        <taxon>Bacillati</taxon>
        <taxon>Actinomycetota</taxon>
        <taxon>Actinomycetes</taxon>
        <taxon>Mycobacteriales</taxon>
        <taxon>Gordoniaceae</taxon>
        <taxon>Gordonia</taxon>
    </lineage>
</organism>
<accession>L7LFT8</accession>
<proteinExistence type="predicted"/>
<dbReference type="Pfam" id="PF13450">
    <property type="entry name" value="NAD_binding_8"/>
    <property type="match status" value="1"/>
</dbReference>
<dbReference type="EMBL" id="BANT01000060">
    <property type="protein sequence ID" value="GAC58933.1"/>
    <property type="molecule type" value="Genomic_DNA"/>
</dbReference>
<dbReference type="Proteomes" id="UP000053405">
    <property type="component" value="Unassembled WGS sequence"/>
</dbReference>
<dbReference type="STRING" id="1121927.GOHSU_60_00110"/>
<dbReference type="eggNOG" id="COG1233">
    <property type="taxonomic scope" value="Bacteria"/>
</dbReference>
<evidence type="ECO:0000313" key="1">
    <source>
        <dbReference type="EMBL" id="GAC58933.1"/>
    </source>
</evidence>
<dbReference type="RefSeq" id="WP_005943973.1">
    <property type="nucleotide sequence ID" value="NZ_ATVK01000069.1"/>
</dbReference>
<reference evidence="1 2" key="1">
    <citation type="submission" date="2012-12" db="EMBL/GenBank/DDBJ databases">
        <title>Whole genome shotgun sequence of Gordonia hirsuta NBRC 16056.</title>
        <authorList>
            <person name="Isaki-Nakamura S."/>
            <person name="Hosoyama A."/>
            <person name="Tsuchikane K."/>
            <person name="Katsumata H."/>
            <person name="Baba S."/>
            <person name="Yamazaki S."/>
            <person name="Fujita N."/>
        </authorList>
    </citation>
    <scope>NUCLEOTIDE SEQUENCE [LARGE SCALE GENOMIC DNA]</scope>
    <source>
        <strain evidence="1 2">NBRC 16056</strain>
    </source>
</reference>
<dbReference type="PANTHER" id="PTHR10668:SF105">
    <property type="entry name" value="DEHYDROGENASE-RELATED"/>
    <property type="match status" value="1"/>
</dbReference>
<name>L7LFT8_9ACTN</name>
<dbReference type="Gene3D" id="3.50.50.60">
    <property type="entry name" value="FAD/NAD(P)-binding domain"/>
    <property type="match status" value="1"/>
</dbReference>
<sequence>MEFDDAVIGSGPNGLTAAAALARAGRRVVVFEADATYGGGARTDEAFGRGIRRDVCAAVHPTGYRSPAFADLGLTERGVHWLVPELSVVHGFGPGHALSLPRGTEERHAELGPDAHRWDRLIGWAGTSPGLVDDVFALPARPQRPAAAARFAAAA</sequence>
<protein>
    <submittedName>
        <fullName evidence="1">Putative oxidoreductase</fullName>
    </submittedName>
</protein>
<dbReference type="AlphaFoldDB" id="L7LFT8"/>
<dbReference type="InterPro" id="IPR036188">
    <property type="entry name" value="FAD/NAD-bd_sf"/>
</dbReference>
<dbReference type="PANTHER" id="PTHR10668">
    <property type="entry name" value="PHYTOENE DEHYDROGENASE"/>
    <property type="match status" value="1"/>
</dbReference>
<feature type="non-terminal residue" evidence="1">
    <location>
        <position position="155"/>
    </location>
</feature>
<gene>
    <name evidence="1" type="ORF">GOHSU_60_00110</name>
</gene>
<comment type="caution">
    <text evidence="1">The sequence shown here is derived from an EMBL/GenBank/DDBJ whole genome shotgun (WGS) entry which is preliminary data.</text>
</comment>
<dbReference type="SUPFAM" id="SSF51905">
    <property type="entry name" value="FAD/NAD(P)-binding domain"/>
    <property type="match status" value="1"/>
</dbReference>
<evidence type="ECO:0000313" key="2">
    <source>
        <dbReference type="Proteomes" id="UP000053405"/>
    </source>
</evidence>
<keyword evidence="2" id="KW-1185">Reference proteome</keyword>